<dbReference type="PIRSF" id="PIRSF006392">
    <property type="entry name" value="IPGAM_arch"/>
    <property type="match status" value="1"/>
</dbReference>
<sequence length="396" mass="42786">MKYAILLGDGMSDRPMPELDGATPLMRARTPNLDRIVSQGVGGWSRNTPDGFEPGSDVANLGVLGYDVRTGYTGRSPLEAAALGIDLQPTDVAFRCNLVTLRNDLSVMDDFSAGHITNEEAASIIATLQQELGSEQWTFHPGVSYRHALIWHHGSEALSATPPHDIHDQQVADYQPKGEAADAVRALMQAAEPILRDHPVNQARIGRGEKPANAIWLWGHGRRPQLESFRSLYGLSGAMITAVDLMRGIAANIGFENIHVDGATGWIDTNYAGKAQAALAALARHDLVFVHVESPDESGHAGRLDYKIQAIEDFDAKVVGPVLDGLEAMGQYRVVSLPDHPTPVATRTHNMDPVPFAMCGTGIAPDSNQAYDEHLLQSGSLTFNPGMGMMARFLSK</sequence>
<name>A0A1Y2K5V0_9PROT</name>
<protein>
    <submittedName>
        <fullName evidence="8">Putative phosphoglycerate mutase</fullName>
    </submittedName>
</protein>
<proteinExistence type="inferred from homology"/>
<dbReference type="Pfam" id="PF10143">
    <property type="entry name" value="PhosphMutase"/>
    <property type="match status" value="1"/>
</dbReference>
<dbReference type="GO" id="GO:0006096">
    <property type="term" value="P:glycolytic process"/>
    <property type="evidence" value="ECO:0007669"/>
    <property type="project" value="UniProtKB-KW"/>
</dbReference>
<dbReference type="Proteomes" id="UP000194003">
    <property type="component" value="Unassembled WGS sequence"/>
</dbReference>
<evidence type="ECO:0000256" key="5">
    <source>
        <dbReference type="ARBA" id="ARBA00023152"/>
    </source>
</evidence>
<comment type="pathway">
    <text evidence="3">Carbohydrate degradation.</text>
</comment>
<dbReference type="NCBIfam" id="NF003242">
    <property type="entry name" value="PRK04200.1"/>
    <property type="match status" value="1"/>
</dbReference>
<dbReference type="OrthoDB" id="9804453at2"/>
<dbReference type="NCBIfam" id="TIGR02535">
    <property type="entry name" value="hyp_Hser_kinase"/>
    <property type="match status" value="1"/>
</dbReference>
<dbReference type="AlphaFoldDB" id="A0A1Y2K5V0"/>
<evidence type="ECO:0000256" key="4">
    <source>
        <dbReference type="ARBA" id="ARBA00005524"/>
    </source>
</evidence>
<feature type="domain" description="Metalloenzyme" evidence="7">
    <location>
        <begin position="1"/>
        <end position="375"/>
    </location>
</feature>
<evidence type="ECO:0000313" key="9">
    <source>
        <dbReference type="Proteomes" id="UP000194003"/>
    </source>
</evidence>
<comment type="caution">
    <text evidence="8">The sequence shown here is derived from an EMBL/GenBank/DDBJ whole genome shotgun (WGS) entry which is preliminary data.</text>
</comment>
<comment type="function">
    <text evidence="2">Catalyzes the interconversion of 2-phosphoglycerate and 3-phosphoglycerate.</text>
</comment>
<dbReference type="NCBIfam" id="TIGR00306">
    <property type="entry name" value="apgM"/>
    <property type="match status" value="1"/>
</dbReference>
<dbReference type="Pfam" id="PF01676">
    <property type="entry name" value="Metalloenzyme"/>
    <property type="match status" value="1"/>
</dbReference>
<keyword evidence="6" id="KW-0413">Isomerase</keyword>
<gene>
    <name evidence="8" type="ORF">MAIT1_02511</name>
</gene>
<keyword evidence="5" id="KW-0324">Glycolysis</keyword>
<evidence type="ECO:0000256" key="3">
    <source>
        <dbReference type="ARBA" id="ARBA00004921"/>
    </source>
</evidence>
<keyword evidence="9" id="KW-1185">Reference proteome</keyword>
<dbReference type="RefSeq" id="WP_085444855.1">
    <property type="nucleotide sequence ID" value="NZ_LVJN01000020.1"/>
</dbReference>
<dbReference type="SUPFAM" id="SSF53649">
    <property type="entry name" value="Alkaline phosphatase-like"/>
    <property type="match status" value="1"/>
</dbReference>
<dbReference type="GO" id="GO:0046872">
    <property type="term" value="F:metal ion binding"/>
    <property type="evidence" value="ECO:0007669"/>
    <property type="project" value="InterPro"/>
</dbReference>
<evidence type="ECO:0000256" key="6">
    <source>
        <dbReference type="ARBA" id="ARBA00023235"/>
    </source>
</evidence>
<dbReference type="InterPro" id="IPR042253">
    <property type="entry name" value="Pglycerate_mutase_ApgM_sf"/>
</dbReference>
<comment type="similarity">
    <text evidence="4">Belongs to the BPG-independent phosphoglycerate mutase family. A-PGAM subfamily.</text>
</comment>
<comment type="catalytic activity">
    <reaction evidence="1">
        <text>(2R)-2-phosphoglycerate = (2R)-3-phosphoglycerate</text>
        <dbReference type="Rhea" id="RHEA:15901"/>
        <dbReference type="ChEBI" id="CHEBI:58272"/>
        <dbReference type="ChEBI" id="CHEBI:58289"/>
        <dbReference type="EC" id="5.4.2.12"/>
    </reaction>
</comment>
<reference evidence="8 9" key="1">
    <citation type="journal article" date="2016" name="BMC Genomics">
        <title>Combined genomic and structural analyses of a cultured magnetotactic bacterium reveals its niche adaptation to a dynamic environment.</title>
        <authorList>
            <person name="Araujo A.C."/>
            <person name="Morillo V."/>
            <person name="Cypriano J."/>
            <person name="Teixeira L.C."/>
            <person name="Leao P."/>
            <person name="Lyra S."/>
            <person name="Almeida L.G."/>
            <person name="Bazylinski D.A."/>
            <person name="Vasconcellos A.T."/>
            <person name="Abreu F."/>
            <person name="Lins U."/>
        </authorList>
    </citation>
    <scope>NUCLEOTIDE SEQUENCE [LARGE SCALE GENOMIC DNA]</scope>
    <source>
        <strain evidence="8 9">IT-1</strain>
    </source>
</reference>
<dbReference type="InterPro" id="IPR006124">
    <property type="entry name" value="Metalloenzyme"/>
</dbReference>
<dbReference type="Gene3D" id="3.40.720.10">
    <property type="entry name" value="Alkaline Phosphatase, subunit A"/>
    <property type="match status" value="2"/>
</dbReference>
<dbReference type="InterPro" id="IPR004456">
    <property type="entry name" value="Pglycerate_mutase_ApgM"/>
</dbReference>
<evidence type="ECO:0000256" key="1">
    <source>
        <dbReference type="ARBA" id="ARBA00000370"/>
    </source>
</evidence>
<dbReference type="PANTHER" id="PTHR31209">
    <property type="entry name" value="COFACTOR-INDEPENDENT PHOSPHOGLYCERATE MUTASE"/>
    <property type="match status" value="1"/>
</dbReference>
<organism evidence="8 9">
    <name type="scientific">Magnetofaba australis IT-1</name>
    <dbReference type="NCBI Taxonomy" id="1434232"/>
    <lineage>
        <taxon>Bacteria</taxon>
        <taxon>Pseudomonadati</taxon>
        <taxon>Pseudomonadota</taxon>
        <taxon>Magnetococcia</taxon>
        <taxon>Magnetococcales</taxon>
        <taxon>Magnetococcaceae</taxon>
        <taxon>Magnetofaba</taxon>
    </lineage>
</organism>
<dbReference type="GO" id="GO:0004619">
    <property type="term" value="F:phosphoglycerate mutase activity"/>
    <property type="evidence" value="ECO:0007669"/>
    <property type="project" value="UniProtKB-EC"/>
</dbReference>
<evidence type="ECO:0000313" key="8">
    <source>
        <dbReference type="EMBL" id="OSM02375.1"/>
    </source>
</evidence>
<dbReference type="Gene3D" id="3.30.70.2130">
    <property type="entry name" value="Metalloenzyme domain"/>
    <property type="match status" value="1"/>
</dbReference>
<dbReference type="PANTHER" id="PTHR31209:SF4">
    <property type="entry name" value="2,3-BISPHOSPHOGLYCERATE-INDEPENDENT PHOSPHOGLYCERATE MUTASE"/>
    <property type="match status" value="1"/>
</dbReference>
<dbReference type="InterPro" id="IPR023665">
    <property type="entry name" value="ApgAM_prokaryotes"/>
</dbReference>
<accession>A0A1Y2K5V0</accession>
<dbReference type="EMBL" id="LVJN01000020">
    <property type="protein sequence ID" value="OSM02375.1"/>
    <property type="molecule type" value="Genomic_DNA"/>
</dbReference>
<evidence type="ECO:0000256" key="2">
    <source>
        <dbReference type="ARBA" id="ARBA00002315"/>
    </source>
</evidence>
<dbReference type="STRING" id="1434232.MAIT1_02511"/>
<dbReference type="InterPro" id="IPR017850">
    <property type="entry name" value="Alkaline_phosphatase_core_sf"/>
</dbReference>
<evidence type="ECO:0000259" key="7">
    <source>
        <dbReference type="Pfam" id="PF01676"/>
    </source>
</evidence>
<dbReference type="CDD" id="cd16011">
    <property type="entry name" value="iPGM_like"/>
    <property type="match status" value="1"/>
</dbReference>